<keyword evidence="6" id="KW-1185">Reference proteome</keyword>
<dbReference type="InterPro" id="IPR001647">
    <property type="entry name" value="HTH_TetR"/>
</dbReference>
<feature type="DNA-binding region" description="H-T-H motif" evidence="3">
    <location>
        <begin position="35"/>
        <end position="54"/>
    </location>
</feature>
<accession>A0A2N3LJ65</accession>
<dbReference type="PANTHER" id="PTHR43479">
    <property type="entry name" value="ACREF/ENVCD OPERON REPRESSOR-RELATED"/>
    <property type="match status" value="1"/>
</dbReference>
<evidence type="ECO:0000256" key="3">
    <source>
        <dbReference type="PROSITE-ProRule" id="PRU00335"/>
    </source>
</evidence>
<organism evidence="5 6">
    <name type="scientific">Heyndrickxia camelliae</name>
    <dbReference type="NCBI Taxonomy" id="1707093"/>
    <lineage>
        <taxon>Bacteria</taxon>
        <taxon>Bacillati</taxon>
        <taxon>Bacillota</taxon>
        <taxon>Bacilli</taxon>
        <taxon>Bacillales</taxon>
        <taxon>Bacillaceae</taxon>
        <taxon>Heyndrickxia</taxon>
    </lineage>
</organism>
<dbReference type="Gene3D" id="1.10.357.10">
    <property type="entry name" value="Tetracycline Repressor, domain 2"/>
    <property type="match status" value="1"/>
</dbReference>
<keyword evidence="1" id="KW-0678">Repressor</keyword>
<dbReference type="AlphaFoldDB" id="A0A2N3LJ65"/>
<keyword evidence="2 3" id="KW-0238">DNA-binding</keyword>
<comment type="caution">
    <text evidence="5">The sequence shown here is derived from an EMBL/GenBank/DDBJ whole genome shotgun (WGS) entry which is preliminary data.</text>
</comment>
<evidence type="ECO:0000256" key="1">
    <source>
        <dbReference type="ARBA" id="ARBA00022491"/>
    </source>
</evidence>
<evidence type="ECO:0000259" key="4">
    <source>
        <dbReference type="PROSITE" id="PS50977"/>
    </source>
</evidence>
<gene>
    <name evidence="5" type="ORF">CWO92_13115</name>
</gene>
<evidence type="ECO:0000313" key="5">
    <source>
        <dbReference type="EMBL" id="PKR84646.1"/>
    </source>
</evidence>
<dbReference type="EMBL" id="PIQO01000009">
    <property type="protein sequence ID" value="PKR84646.1"/>
    <property type="molecule type" value="Genomic_DNA"/>
</dbReference>
<dbReference type="InterPro" id="IPR050624">
    <property type="entry name" value="HTH-type_Tx_Regulator"/>
</dbReference>
<dbReference type="InterPro" id="IPR039532">
    <property type="entry name" value="TetR_C_Firmicutes"/>
</dbReference>
<dbReference type="PROSITE" id="PS50977">
    <property type="entry name" value="HTH_TETR_2"/>
    <property type="match status" value="1"/>
</dbReference>
<reference evidence="5 6" key="1">
    <citation type="submission" date="2017-11" db="EMBL/GenBank/DDBJ databases">
        <title>Bacillus camelliae sp. nov., isolated from pu'er tea.</title>
        <authorList>
            <person name="Niu L."/>
        </authorList>
    </citation>
    <scope>NUCLEOTIDE SEQUENCE [LARGE SCALE GENOMIC DNA]</scope>
    <source>
        <strain evidence="5 6">7578-1</strain>
    </source>
</reference>
<dbReference type="Proteomes" id="UP000233440">
    <property type="component" value="Unassembled WGS sequence"/>
</dbReference>
<sequence>MSNNIHLDRRIAKSKQALKDALISLMQKKDFKEITIKEIVQLADLNRGTFYKHYQYKEDLLEEMMDDVIANLILSYREPYKNKETFEVKELTSSTIKIFDHVDKYKEFYTLVVQSNAMLGFQSKICDVLKELVLHDLYDHRPEINIAPNLHASFQAYAIFGMIVEWIQQGFKYSSTYMAEQLLAIIKYSQVNAVVKLHIKE</sequence>
<dbReference type="SUPFAM" id="SSF46689">
    <property type="entry name" value="Homeodomain-like"/>
    <property type="match status" value="1"/>
</dbReference>
<dbReference type="RefSeq" id="WP_101354670.1">
    <property type="nucleotide sequence ID" value="NZ_PIQO01000009.1"/>
</dbReference>
<name>A0A2N3LJ65_9BACI</name>
<evidence type="ECO:0000313" key="6">
    <source>
        <dbReference type="Proteomes" id="UP000233440"/>
    </source>
</evidence>
<proteinExistence type="predicted"/>
<dbReference type="PANTHER" id="PTHR43479:SF7">
    <property type="entry name" value="TETR-FAMILY TRANSCRIPTIONAL REGULATOR"/>
    <property type="match status" value="1"/>
</dbReference>
<dbReference type="OrthoDB" id="9810250at2"/>
<evidence type="ECO:0000256" key="2">
    <source>
        <dbReference type="ARBA" id="ARBA00023125"/>
    </source>
</evidence>
<dbReference type="InterPro" id="IPR009057">
    <property type="entry name" value="Homeodomain-like_sf"/>
</dbReference>
<dbReference type="Pfam" id="PF00440">
    <property type="entry name" value="TetR_N"/>
    <property type="match status" value="1"/>
</dbReference>
<dbReference type="GO" id="GO:0003677">
    <property type="term" value="F:DNA binding"/>
    <property type="evidence" value="ECO:0007669"/>
    <property type="project" value="UniProtKB-UniRule"/>
</dbReference>
<dbReference type="Pfam" id="PF14278">
    <property type="entry name" value="TetR_C_8"/>
    <property type="match status" value="1"/>
</dbReference>
<protein>
    <submittedName>
        <fullName evidence="5">TetR/AcrR family transcriptional regulator</fullName>
    </submittedName>
</protein>
<feature type="domain" description="HTH tetR-type" evidence="4">
    <location>
        <begin position="12"/>
        <end position="72"/>
    </location>
</feature>